<dbReference type="SUPFAM" id="SSF88697">
    <property type="entry name" value="PUA domain-like"/>
    <property type="match status" value="1"/>
</dbReference>
<evidence type="ECO:0000259" key="4">
    <source>
        <dbReference type="Pfam" id="PF10672"/>
    </source>
</evidence>
<dbReference type="Pfam" id="PF10672">
    <property type="entry name" value="Methyltrans_SAM"/>
    <property type="match status" value="1"/>
</dbReference>
<dbReference type="GO" id="GO:0008168">
    <property type="term" value="F:methyltransferase activity"/>
    <property type="evidence" value="ECO:0007669"/>
    <property type="project" value="UniProtKB-KW"/>
</dbReference>
<evidence type="ECO:0000256" key="2">
    <source>
        <dbReference type="ARBA" id="ARBA00022679"/>
    </source>
</evidence>
<dbReference type="RefSeq" id="WP_003758010.1">
    <property type="nucleotide sequence ID" value="NZ_CABKNG010000002.1"/>
</dbReference>
<proteinExistence type="predicted"/>
<dbReference type="InterPro" id="IPR015947">
    <property type="entry name" value="PUA-like_sf"/>
</dbReference>
<dbReference type="GO" id="GO:0003723">
    <property type="term" value="F:RNA binding"/>
    <property type="evidence" value="ECO:0007669"/>
    <property type="project" value="InterPro"/>
</dbReference>
<dbReference type="EMBL" id="UGPG01000001">
    <property type="protein sequence ID" value="STY45380.1"/>
    <property type="molecule type" value="Genomic_DNA"/>
</dbReference>
<feature type="domain" description="RlmI-like PUA" evidence="5">
    <location>
        <begin position="13"/>
        <end position="71"/>
    </location>
</feature>
<dbReference type="InterPro" id="IPR041532">
    <property type="entry name" value="RlmI-like_PUA"/>
</dbReference>
<organism evidence="6 7">
    <name type="scientific">Listeria grayi</name>
    <name type="common">Listeria murrayi</name>
    <dbReference type="NCBI Taxonomy" id="1641"/>
    <lineage>
        <taxon>Bacteria</taxon>
        <taxon>Bacillati</taxon>
        <taxon>Bacillota</taxon>
        <taxon>Bacilli</taxon>
        <taxon>Bacillales</taxon>
        <taxon>Listeriaceae</taxon>
        <taxon>Listeria</taxon>
    </lineage>
</organism>
<dbReference type="CDD" id="cd11572">
    <property type="entry name" value="RlmI_M_like"/>
    <property type="match status" value="1"/>
</dbReference>
<evidence type="ECO:0000256" key="1">
    <source>
        <dbReference type="ARBA" id="ARBA00022603"/>
    </source>
</evidence>
<dbReference type="PANTHER" id="PTHR43042">
    <property type="entry name" value="SAM-DEPENDENT METHYLTRANSFERASE"/>
    <property type="match status" value="1"/>
</dbReference>
<evidence type="ECO:0000256" key="3">
    <source>
        <dbReference type="ARBA" id="ARBA00022691"/>
    </source>
</evidence>
<dbReference type="PANTHER" id="PTHR43042:SF3">
    <property type="entry name" value="RIBOSOMAL RNA LARGE SUBUNIT METHYLTRANSFERASE YWBD-RELATED"/>
    <property type="match status" value="1"/>
</dbReference>
<keyword evidence="3" id="KW-0949">S-adenosyl-L-methionine</keyword>
<feature type="domain" description="S-adenosylmethionine-dependent methyltransferase" evidence="4">
    <location>
        <begin position="163"/>
        <end position="377"/>
    </location>
</feature>
<keyword evidence="2 6" id="KW-0808">Transferase</keyword>
<gene>
    <name evidence="6" type="primary">rlmI</name>
    <name evidence="6" type="ORF">NCTC10815_02757</name>
</gene>
<dbReference type="Proteomes" id="UP000254879">
    <property type="component" value="Unassembled WGS sequence"/>
</dbReference>
<dbReference type="GO" id="GO:0032259">
    <property type="term" value="P:methylation"/>
    <property type="evidence" value="ECO:0007669"/>
    <property type="project" value="UniProtKB-KW"/>
</dbReference>
<keyword evidence="1 6" id="KW-0489">Methyltransferase</keyword>
<evidence type="ECO:0000313" key="6">
    <source>
        <dbReference type="EMBL" id="STY45380.1"/>
    </source>
</evidence>
<evidence type="ECO:0000313" key="7">
    <source>
        <dbReference type="Proteomes" id="UP000254879"/>
    </source>
</evidence>
<dbReference type="AlphaFoldDB" id="A0A378MG82"/>
<name>A0A378MG82_LISGR</name>
<dbReference type="Gene3D" id="2.30.130.10">
    <property type="entry name" value="PUA domain"/>
    <property type="match status" value="1"/>
</dbReference>
<evidence type="ECO:0000259" key="5">
    <source>
        <dbReference type="Pfam" id="PF17785"/>
    </source>
</evidence>
<dbReference type="InterPro" id="IPR036974">
    <property type="entry name" value="PUA_sf"/>
</dbReference>
<reference evidence="6 7" key="1">
    <citation type="submission" date="2018-06" db="EMBL/GenBank/DDBJ databases">
        <authorList>
            <consortium name="Pathogen Informatics"/>
            <person name="Doyle S."/>
        </authorList>
    </citation>
    <scope>NUCLEOTIDE SEQUENCE [LARGE SCALE GENOMIC DNA]</scope>
    <source>
        <strain evidence="7">NCTC 10815</strain>
    </source>
</reference>
<dbReference type="SUPFAM" id="SSF53335">
    <property type="entry name" value="S-adenosyl-L-methionine-dependent methyltransferases"/>
    <property type="match status" value="1"/>
</dbReference>
<protein>
    <submittedName>
        <fullName evidence="6">Ribosomal RNA large subunit methyltransferase I</fullName>
        <ecNumber evidence="6">2.1.1.191</ecNumber>
    </submittedName>
</protein>
<accession>A0A378MG82</accession>
<dbReference type="Pfam" id="PF17785">
    <property type="entry name" value="PUA_3"/>
    <property type="match status" value="1"/>
</dbReference>
<dbReference type="InterPro" id="IPR019614">
    <property type="entry name" value="SAM-dep_methyl-trfase"/>
</dbReference>
<dbReference type="Gene3D" id="3.40.50.150">
    <property type="entry name" value="Vaccinia Virus protein VP39"/>
    <property type="match status" value="1"/>
</dbReference>
<sequence>MAKTYTILAENQQIAKKYRGGYPLIQADNFKNWPQQIEEGAVLILADPGQTFIAKGYYGKQNKGDGWVFSQRETEQLDETFFTARWKNALQKRQALFADETTTAFRLFNGEGDHFGGLTVDYYDGYLLFQWYSAGVYTYKEAIIQSWLQFDFVKGIYEKRRFDNTKQEDFVAGEQADFPIMIQENGISYATYLNDGWMTGIFLDQRQVRQRITDAYTNNKRVLNTFSYTGAFSVAAVMGGASATTSVDVAGRSRAKTQEQFEANGIDPTSQTIIVEDVFQYFKYAGRKQLEFDLVVIDPPSFARTKKLTFRVAKDYPNLLKETIAITAEKGHIIASTNYAGYGMTAFKKVVAEAFANTGRSYRIVESYTLPPDFAVDKAFPEGNYLKVLFIALDI</sequence>
<dbReference type="InterPro" id="IPR029063">
    <property type="entry name" value="SAM-dependent_MTases_sf"/>
</dbReference>
<dbReference type="EC" id="2.1.1.191" evidence="6"/>
<dbReference type="Gene3D" id="3.30.750.80">
    <property type="entry name" value="RNA methyltransferase domain (HRMD) like"/>
    <property type="match status" value="1"/>
</dbReference>